<dbReference type="GO" id="GO:0005886">
    <property type="term" value="C:plasma membrane"/>
    <property type="evidence" value="ECO:0007669"/>
    <property type="project" value="UniProtKB-SubCell"/>
</dbReference>
<evidence type="ECO:0000256" key="3">
    <source>
        <dbReference type="ARBA" id="ARBA00022692"/>
    </source>
</evidence>
<keyword evidence="2" id="KW-1003">Cell membrane</keyword>
<dbReference type="InterPro" id="IPR003740">
    <property type="entry name" value="YitT"/>
</dbReference>
<dbReference type="Pfam" id="PF02588">
    <property type="entry name" value="YitT_membrane"/>
    <property type="match status" value="1"/>
</dbReference>
<dbReference type="EMBL" id="DYZA01000060">
    <property type="protein sequence ID" value="HJD96645.1"/>
    <property type="molecule type" value="Genomic_DNA"/>
</dbReference>
<comment type="subcellular location">
    <subcellularLocation>
        <location evidence="1">Cell membrane</location>
        <topology evidence="1">Multi-pass membrane protein</topology>
    </subcellularLocation>
</comment>
<feature type="transmembrane region" description="Helical" evidence="6">
    <location>
        <begin position="76"/>
        <end position="94"/>
    </location>
</feature>
<protein>
    <submittedName>
        <fullName evidence="7">YitT family protein</fullName>
    </submittedName>
</protein>
<name>A0A921AUL5_9BACT</name>
<feature type="transmembrane region" description="Helical" evidence="6">
    <location>
        <begin position="48"/>
        <end position="69"/>
    </location>
</feature>
<organism evidence="7 8">
    <name type="scientific">Mailhella massiliensis</name>
    <dbReference type="NCBI Taxonomy" id="1903261"/>
    <lineage>
        <taxon>Bacteria</taxon>
        <taxon>Pseudomonadati</taxon>
        <taxon>Thermodesulfobacteriota</taxon>
        <taxon>Desulfovibrionia</taxon>
        <taxon>Desulfovibrionales</taxon>
        <taxon>Desulfovibrionaceae</taxon>
        <taxon>Mailhella</taxon>
    </lineage>
</organism>
<dbReference type="PANTHER" id="PTHR33545">
    <property type="entry name" value="UPF0750 MEMBRANE PROTEIN YITT-RELATED"/>
    <property type="match status" value="1"/>
</dbReference>
<evidence type="ECO:0000313" key="8">
    <source>
        <dbReference type="Proteomes" id="UP000698963"/>
    </source>
</evidence>
<reference evidence="7" key="2">
    <citation type="submission" date="2021-09" db="EMBL/GenBank/DDBJ databases">
        <authorList>
            <person name="Gilroy R."/>
        </authorList>
    </citation>
    <scope>NUCLEOTIDE SEQUENCE</scope>
    <source>
        <strain evidence="7">ChiGjej2B2-19336</strain>
    </source>
</reference>
<keyword evidence="5 6" id="KW-0472">Membrane</keyword>
<accession>A0A921AUL5</accession>
<sequence length="215" mass="23038">MPLLPSLRQCLMNIAGSAILSFGLYHVHSLSGVTEGGILGATLLLQHWFQISPAWSGLVMNAACYLLGWKLMGRDFVLYSLVAGGGFSLFYALFERFPPLWPGLAAQPLAAAVLGALFVGVGVGLCVRAGGAPGGDDALAMSISHLTGWNIRWPYLMSDLIVLALSLSYIPLERIGYSLLTVVLSGQLIGLMQRFPGRKADAHSRDTESPRLPLK</sequence>
<feature type="transmembrane region" description="Helical" evidence="6">
    <location>
        <begin position="12"/>
        <end position="28"/>
    </location>
</feature>
<evidence type="ECO:0000256" key="6">
    <source>
        <dbReference type="SAM" id="Phobius"/>
    </source>
</evidence>
<evidence type="ECO:0000313" key="7">
    <source>
        <dbReference type="EMBL" id="HJD96645.1"/>
    </source>
</evidence>
<dbReference type="InterPro" id="IPR051461">
    <property type="entry name" value="UPF0750_membrane"/>
</dbReference>
<gene>
    <name evidence="7" type="ORF">K8W16_03240</name>
</gene>
<dbReference type="RefSeq" id="WP_304121110.1">
    <property type="nucleotide sequence ID" value="NZ_DYZA01000060.1"/>
</dbReference>
<evidence type="ECO:0000256" key="5">
    <source>
        <dbReference type="ARBA" id="ARBA00023136"/>
    </source>
</evidence>
<dbReference type="Proteomes" id="UP000698963">
    <property type="component" value="Unassembled WGS sequence"/>
</dbReference>
<evidence type="ECO:0000256" key="4">
    <source>
        <dbReference type="ARBA" id="ARBA00022989"/>
    </source>
</evidence>
<comment type="caution">
    <text evidence="7">The sequence shown here is derived from an EMBL/GenBank/DDBJ whole genome shotgun (WGS) entry which is preliminary data.</text>
</comment>
<reference evidence="7" key="1">
    <citation type="journal article" date="2021" name="PeerJ">
        <title>Extensive microbial diversity within the chicken gut microbiome revealed by metagenomics and culture.</title>
        <authorList>
            <person name="Gilroy R."/>
            <person name="Ravi A."/>
            <person name="Getino M."/>
            <person name="Pursley I."/>
            <person name="Horton D.L."/>
            <person name="Alikhan N.F."/>
            <person name="Baker D."/>
            <person name="Gharbi K."/>
            <person name="Hall N."/>
            <person name="Watson M."/>
            <person name="Adriaenssens E.M."/>
            <person name="Foster-Nyarko E."/>
            <person name="Jarju S."/>
            <person name="Secka A."/>
            <person name="Antonio M."/>
            <person name="Oren A."/>
            <person name="Chaudhuri R.R."/>
            <person name="La Ragione R."/>
            <person name="Hildebrand F."/>
            <person name="Pallen M.J."/>
        </authorList>
    </citation>
    <scope>NUCLEOTIDE SEQUENCE</scope>
    <source>
        <strain evidence="7">ChiGjej2B2-19336</strain>
    </source>
</reference>
<dbReference type="AlphaFoldDB" id="A0A921AUL5"/>
<dbReference type="PANTHER" id="PTHR33545:SF10">
    <property type="entry name" value="UPF0750 MEMBRANE PROTEIN YPJC"/>
    <property type="match status" value="1"/>
</dbReference>
<feature type="transmembrane region" description="Helical" evidence="6">
    <location>
        <begin position="106"/>
        <end position="130"/>
    </location>
</feature>
<keyword evidence="4 6" id="KW-1133">Transmembrane helix</keyword>
<evidence type="ECO:0000256" key="1">
    <source>
        <dbReference type="ARBA" id="ARBA00004651"/>
    </source>
</evidence>
<keyword evidence="3 6" id="KW-0812">Transmembrane</keyword>
<evidence type="ECO:0000256" key="2">
    <source>
        <dbReference type="ARBA" id="ARBA00022475"/>
    </source>
</evidence>
<proteinExistence type="predicted"/>